<evidence type="ECO:0000313" key="17">
    <source>
        <dbReference type="Proteomes" id="UP001152320"/>
    </source>
</evidence>
<dbReference type="GO" id="GO:0046983">
    <property type="term" value="F:protein dimerization activity"/>
    <property type="evidence" value="ECO:0007669"/>
    <property type="project" value="InterPro"/>
</dbReference>
<dbReference type="SMART" id="SM00292">
    <property type="entry name" value="BRCT"/>
    <property type="match status" value="1"/>
</dbReference>
<dbReference type="GO" id="GO:0046872">
    <property type="term" value="F:metal ion binding"/>
    <property type="evidence" value="ECO:0007669"/>
    <property type="project" value="UniProtKB-KW"/>
</dbReference>
<keyword evidence="11" id="KW-0234">DNA repair</keyword>
<dbReference type="SUPFAM" id="SSF56672">
    <property type="entry name" value="DNA/RNA polymerases"/>
    <property type="match status" value="2"/>
</dbReference>
<evidence type="ECO:0000256" key="10">
    <source>
        <dbReference type="ARBA" id="ARBA00023125"/>
    </source>
</evidence>
<protein>
    <recommendedName>
        <fullName evidence="3">DNA repair protein REV1</fullName>
    </recommendedName>
</protein>
<evidence type="ECO:0000256" key="6">
    <source>
        <dbReference type="ARBA" id="ARBA00022695"/>
    </source>
</evidence>
<dbReference type="Pfam" id="PF14377">
    <property type="entry name" value="UBM"/>
    <property type="match status" value="3"/>
</dbReference>
<keyword evidence="9" id="KW-0460">Magnesium</keyword>
<dbReference type="Gene3D" id="3.40.1170.60">
    <property type="match status" value="1"/>
</dbReference>
<dbReference type="Gene3D" id="3.30.70.270">
    <property type="match status" value="2"/>
</dbReference>
<keyword evidence="6" id="KW-0548">Nucleotidyltransferase</keyword>
<keyword evidence="5" id="KW-0808">Transferase</keyword>
<dbReference type="CDD" id="cd19318">
    <property type="entry name" value="Rev1_UBM2"/>
    <property type="match status" value="1"/>
</dbReference>
<dbReference type="Proteomes" id="UP001152320">
    <property type="component" value="Chromosome 21"/>
</dbReference>
<keyword evidence="8" id="KW-0227">DNA damage</keyword>
<feature type="compositionally biased region" description="Polar residues" evidence="13">
    <location>
        <begin position="440"/>
        <end position="457"/>
    </location>
</feature>
<dbReference type="InterPro" id="IPR047346">
    <property type="entry name" value="Rev1_UBM1/2"/>
</dbReference>
<dbReference type="PANTHER" id="PTHR45990">
    <property type="entry name" value="DNA REPAIR PROTEIN REV1"/>
    <property type="match status" value="1"/>
</dbReference>
<dbReference type="PROSITE" id="PS50172">
    <property type="entry name" value="BRCT"/>
    <property type="match status" value="1"/>
</dbReference>
<feature type="compositionally biased region" description="Basic and acidic residues" evidence="13">
    <location>
        <begin position="409"/>
        <end position="439"/>
    </location>
</feature>
<dbReference type="InterPro" id="IPR031991">
    <property type="entry name" value="Rev1_C"/>
</dbReference>
<evidence type="ECO:0000256" key="7">
    <source>
        <dbReference type="ARBA" id="ARBA00022723"/>
    </source>
</evidence>
<dbReference type="InterPro" id="IPR036775">
    <property type="entry name" value="DNA_pol_Y-fam_lit_finger_sf"/>
</dbReference>
<dbReference type="InterPro" id="IPR053848">
    <property type="entry name" value="IMS_HHH_1"/>
</dbReference>
<dbReference type="Gene3D" id="3.30.1490.100">
    <property type="entry name" value="DNA polymerase, Y-family, little finger domain"/>
    <property type="match status" value="1"/>
</dbReference>
<comment type="caution">
    <text evidence="16">The sequence shown here is derived from an EMBL/GenBank/DDBJ whole genome shotgun (WGS) entry which is preliminary data.</text>
</comment>
<evidence type="ECO:0000259" key="15">
    <source>
        <dbReference type="PROSITE" id="PS50173"/>
    </source>
</evidence>
<feature type="compositionally biased region" description="Acidic residues" evidence="13">
    <location>
        <begin position="157"/>
        <end position="166"/>
    </location>
</feature>
<evidence type="ECO:0000313" key="16">
    <source>
        <dbReference type="EMBL" id="KAJ8021531.1"/>
    </source>
</evidence>
<evidence type="ECO:0000256" key="11">
    <source>
        <dbReference type="ARBA" id="ARBA00023204"/>
    </source>
</evidence>
<dbReference type="InterPro" id="IPR001126">
    <property type="entry name" value="UmuC"/>
</dbReference>
<dbReference type="GO" id="GO:0017125">
    <property type="term" value="F:deoxycytidyl transferase activity"/>
    <property type="evidence" value="ECO:0007669"/>
    <property type="project" value="TreeGrafter"/>
</dbReference>
<keyword evidence="17" id="KW-1185">Reference proteome</keyword>
<feature type="domain" description="BRCT" evidence="14">
    <location>
        <begin position="47"/>
        <end position="134"/>
    </location>
</feature>
<feature type="compositionally biased region" description="Basic and acidic residues" evidence="13">
    <location>
        <begin position="1844"/>
        <end position="1860"/>
    </location>
</feature>
<sequence length="1945" mass="216858">MSRGRSGKRGLPDDGWGGFGGYMKAKTMKLANQFEQDIPRNVEKAGTSSTIFSGVSIHVNGYTDPPAEKLKQLMMTHGGRYIYYPTKSNTTHIIASNLAYTKIKELKNEKVVTPNWIVDSVKAGKLLPYADYLLYRPKASNQTIHRYAAGNSSVSVEDGEQSEAAEEGFSQPALIPGLIDREEGKTGEEVGKDNVSKIDKPVPGEVSKTCQDVHVDSSKGLEHTDSSLTKEHEGEKVVESNNVPPPPQSSKAFPKSGASNFLSEFYTHSRLHHISTWGAEYKAFVNELQRTGDRSFPGRQKLKDMVSSKELSSSAISGGEVEGSQSGCKAIDFSSESVKSIAKGLRGMIMHIDMDCFFVSVSLLKYPELRGKPVAVTHSKGQSMPEVNKESREYERAYYAKKMGTREGFSKHDEMSSDMVEKNEGGEASDGVHSKDEKPGQNTKESSNHQTKQAKSSGNYGIFGSMAEIASCSYEARQAGVKNGMFMGRARELCPELQTIPYDFEGYQRVSRHLYETVASYTHDIEAVSCDEMLVDVSKVLEDTGISPLEFAGVLREEVYAKTGCHASTGLASNILLARLSTKVAKPNGMFFLEEEKIEEFMRDKSVRDLPGVGWSMDKKLKESGIFTCADLQAVPLGTLQKEFGPKTGQLLYQHCRGQDDRPIRMERERKSVSAEVNYGIRFQGEDEHLTFISNLAEEVHKRLQNLDMVGRTITVKLKVRQEGAPKETSKFMGHGVCDDKARSITLGQETDDLAIIQRESRALLLQMRVPAQDIRGVGIQISRLMKRSDQSGGSKSIIDMFAKKSEVQKTLQTTSPHKNENSAVASPSIASKSKPRATSLLDFVTKQNKESPGKKLSKINVDSTHQKKETSEPRLPTLESPPSSQITVGNAPSASVNPPHDAFHLPSPSQLDLSVLQSLPSDLRSQIMREYKMTGAFGEPSGQGAVINPNQASTSTGITSNLDLEVLQNLPPDIQREVLENERAQRAKAEMVVQNLGPVEELPSFSQIDPSCLEALPTELKDELHSAYQRKVVPTAKPPPRKSPSPRKQATPVKRKGRPKKGSPGKLANQKPSWQRNIFEALNIHESPSKTEHTEKREEKEEVERDRERKDEGQMQVRGDVREEKAEDEKRNVKNTKEVTSLGGAVELKDVKALLKEWISSFNNPLEEDVKLVVQYMRELILDRNLEMVHYVLKALRRAGIASVAHTVGLEYQEITGATSTLVPVPSRTSQPTITDALQRSIQEAYRKLLTTAYYVALDGLPLSSFKTFVVVQKKNGVQLLNKTDSNDRAAAEFVHGLTDAIRRKIAILLQSAVAFSVLSDGSQARKTGKEKELVMVRVIKAGQPVYFVAALEDIDEYGDANAENLHRSINNAFQNKLKIGMAQYTNALVSATADGASVNTGIYNGLLVRMRKAERPWLVMIHCVSHRLELAVKDTLMKEKTFEQVKDLMITIYYVMKNSGKFKRHFEETAHALGIQVYKFPKVHGTRFVAHQRNGVRILLHNWIILAHAIENSIANNKHSTLNAKLHGILKKLRSVHFLSATCLFFEILDVISALSLKFQKGELHAFEVMPAIEQTQLRVQELQGEESGFPVKKAGYTVNETQISCQLPKEGHMRRSVENQEFVMVTLDRMVHVAPHRGAGVAMMPGSDMLKQSALSALTKCLDDRFTSFNHDLYKHMHWINPANWRTDDVSSEMESLEAVGDYFSTTLLAAGYESTKIKREWSMLKVVQRNYYQGFQTSELWGQILQYRKNEFPNLCLLVEVVMAMGVSNATVESGFSVLSSMMSDRRISLKHARMEDLMLIKANDRIWLETEREAIIDDALDQFMQKKRRKQRLELPSPVEKRPGHDLNPDPKEHSSCSSSSSAPREESEPELELSFSGLEESDVDEPEKRKRDDLKEDAEPAEDEKSVVSEEPDVLSEPDMLAVSSPTKTTSSEDSDSSF</sequence>
<dbReference type="InterPro" id="IPR025527">
    <property type="entry name" value="HUWE1/Rev1_UBM"/>
</dbReference>
<dbReference type="FunFam" id="3.40.50.10190:FF:000009">
    <property type="entry name" value="DNA repair protein REV1"/>
    <property type="match status" value="1"/>
</dbReference>
<dbReference type="GO" id="GO:0070987">
    <property type="term" value="P:error-free translesion synthesis"/>
    <property type="evidence" value="ECO:0007669"/>
    <property type="project" value="TreeGrafter"/>
</dbReference>
<feature type="compositionally biased region" description="Basic and acidic residues" evidence="13">
    <location>
        <begin position="211"/>
        <end position="238"/>
    </location>
</feature>
<dbReference type="InterPro" id="IPR038401">
    <property type="entry name" value="Rev1_C_sf"/>
</dbReference>
<evidence type="ECO:0000256" key="8">
    <source>
        <dbReference type="ARBA" id="ARBA00022763"/>
    </source>
</evidence>
<feature type="compositionally biased region" description="Polar residues" evidence="13">
    <location>
        <begin position="809"/>
        <end position="832"/>
    </location>
</feature>
<proteinExistence type="inferred from homology"/>
<feature type="compositionally biased region" description="Polar residues" evidence="13">
    <location>
        <begin position="881"/>
        <end position="897"/>
    </location>
</feature>
<evidence type="ECO:0000256" key="1">
    <source>
        <dbReference type="ARBA" id="ARBA00004123"/>
    </source>
</evidence>
<feature type="compositionally biased region" description="Basic and acidic residues" evidence="13">
    <location>
        <begin position="1088"/>
        <end position="1133"/>
    </location>
</feature>
<dbReference type="Gene3D" id="3.40.50.10190">
    <property type="entry name" value="BRCT domain"/>
    <property type="match status" value="1"/>
</dbReference>
<dbReference type="Gene3D" id="1.10.150.20">
    <property type="entry name" value="5' to 3' exonuclease, C-terminal subdomain"/>
    <property type="match status" value="1"/>
</dbReference>
<evidence type="ECO:0000256" key="12">
    <source>
        <dbReference type="ARBA" id="ARBA00023242"/>
    </source>
</evidence>
<dbReference type="GO" id="GO:0003887">
    <property type="term" value="F:DNA-directed DNA polymerase activity"/>
    <property type="evidence" value="ECO:0007669"/>
    <property type="project" value="InterPro"/>
</dbReference>
<dbReference type="OrthoDB" id="427711at2759"/>
<dbReference type="InterPro" id="IPR001357">
    <property type="entry name" value="BRCT_dom"/>
</dbReference>
<dbReference type="Gene3D" id="6.10.250.1630">
    <property type="match status" value="1"/>
</dbReference>
<dbReference type="PROSITE" id="PS50173">
    <property type="entry name" value="UMUC"/>
    <property type="match status" value="1"/>
</dbReference>
<evidence type="ECO:0000256" key="3">
    <source>
        <dbReference type="ARBA" id="ARBA00020399"/>
    </source>
</evidence>
<dbReference type="Pfam" id="PF05699">
    <property type="entry name" value="Dimer_Tnp_hAT"/>
    <property type="match status" value="1"/>
</dbReference>
<dbReference type="SUPFAM" id="SSF100879">
    <property type="entry name" value="Lesion bypass DNA polymerase (Y-family), little finger domain"/>
    <property type="match status" value="1"/>
</dbReference>
<name>A0A9Q1BB86_HOLLE</name>
<evidence type="ECO:0000256" key="4">
    <source>
        <dbReference type="ARBA" id="ARBA00022634"/>
    </source>
</evidence>
<feature type="compositionally biased region" description="Basic and acidic residues" evidence="13">
    <location>
        <begin position="179"/>
        <end position="202"/>
    </location>
</feature>
<feature type="region of interest" description="Disordered" evidence="13">
    <location>
        <begin position="1031"/>
        <end position="1133"/>
    </location>
</feature>
<keyword evidence="4" id="KW-0237">DNA synthesis</keyword>
<feature type="region of interest" description="Disordered" evidence="13">
    <location>
        <begin position="809"/>
        <end position="906"/>
    </location>
</feature>
<dbReference type="Pfam" id="PF00817">
    <property type="entry name" value="IMS"/>
    <property type="match status" value="2"/>
</dbReference>
<dbReference type="CDD" id="cd01701">
    <property type="entry name" value="PolY_Rev1"/>
    <property type="match status" value="1"/>
</dbReference>
<accession>A0A9Q1BB86</accession>
<dbReference type="InterPro" id="IPR043502">
    <property type="entry name" value="DNA/RNA_pol_sf"/>
</dbReference>
<dbReference type="Pfam" id="PF16589">
    <property type="entry name" value="BRCT_2"/>
    <property type="match status" value="1"/>
</dbReference>
<dbReference type="Gene3D" id="1.20.58.1280">
    <property type="entry name" value="DNA repair protein Rev1, C-terminal domain"/>
    <property type="match status" value="1"/>
</dbReference>
<dbReference type="SUPFAM" id="SSF52113">
    <property type="entry name" value="BRCT domain"/>
    <property type="match status" value="1"/>
</dbReference>
<dbReference type="GO" id="GO:0005634">
    <property type="term" value="C:nucleus"/>
    <property type="evidence" value="ECO:0007669"/>
    <property type="project" value="UniProtKB-SubCell"/>
</dbReference>
<evidence type="ECO:0000259" key="14">
    <source>
        <dbReference type="PROSITE" id="PS50172"/>
    </source>
</evidence>
<dbReference type="GO" id="GO:0006281">
    <property type="term" value="P:DNA repair"/>
    <property type="evidence" value="ECO:0007669"/>
    <property type="project" value="UniProtKB-KW"/>
</dbReference>
<dbReference type="Pfam" id="PF21999">
    <property type="entry name" value="IMS_HHH_1"/>
    <property type="match status" value="1"/>
</dbReference>
<comment type="subcellular location">
    <subcellularLocation>
        <location evidence="1">Nucleus</location>
    </subcellularLocation>
</comment>
<feature type="domain" description="UmuC" evidence="15">
    <location>
        <begin position="349"/>
        <end position="614"/>
    </location>
</feature>
<dbReference type="GO" id="GO:0003684">
    <property type="term" value="F:damaged DNA binding"/>
    <property type="evidence" value="ECO:0007669"/>
    <property type="project" value="InterPro"/>
</dbReference>
<dbReference type="SUPFAM" id="SSF53098">
    <property type="entry name" value="Ribonuclease H-like"/>
    <property type="match status" value="1"/>
</dbReference>
<dbReference type="Pfam" id="PF16727">
    <property type="entry name" value="REV1_C"/>
    <property type="match status" value="1"/>
</dbReference>
<dbReference type="InterPro" id="IPR043128">
    <property type="entry name" value="Rev_trsase/Diguanyl_cyclase"/>
</dbReference>
<reference evidence="16" key="1">
    <citation type="submission" date="2021-10" db="EMBL/GenBank/DDBJ databases">
        <title>Tropical sea cucumber genome reveals ecological adaptation and Cuvierian tubules defense mechanism.</title>
        <authorList>
            <person name="Chen T."/>
        </authorList>
    </citation>
    <scope>NUCLEOTIDE SEQUENCE</scope>
    <source>
        <strain evidence="16">Nanhai2018</strain>
        <tissue evidence="16">Muscle</tissue>
    </source>
</reference>
<dbReference type="CDD" id="cd17719">
    <property type="entry name" value="BRCT_Rev1"/>
    <property type="match status" value="1"/>
</dbReference>
<evidence type="ECO:0000256" key="2">
    <source>
        <dbReference type="ARBA" id="ARBA00010945"/>
    </source>
</evidence>
<dbReference type="InterPro" id="IPR017961">
    <property type="entry name" value="DNA_pol_Y-fam_little_finger"/>
</dbReference>
<feature type="region of interest" description="Disordered" evidence="13">
    <location>
        <begin position="155"/>
        <end position="255"/>
    </location>
</feature>
<evidence type="ECO:0000256" key="5">
    <source>
        <dbReference type="ARBA" id="ARBA00022679"/>
    </source>
</evidence>
<evidence type="ECO:0000256" key="13">
    <source>
        <dbReference type="SAM" id="MobiDB-lite"/>
    </source>
</evidence>
<dbReference type="PANTHER" id="PTHR45990:SF1">
    <property type="entry name" value="DNA REPAIR PROTEIN REV1"/>
    <property type="match status" value="1"/>
</dbReference>
<keyword evidence="12" id="KW-0539">Nucleus</keyword>
<dbReference type="Gene3D" id="6.10.250.1490">
    <property type="match status" value="1"/>
</dbReference>
<comment type="similarity">
    <text evidence="2">Belongs to the DNA polymerase type-Y family.</text>
</comment>
<feature type="region of interest" description="Disordered" evidence="13">
    <location>
        <begin position="409"/>
        <end position="457"/>
    </location>
</feature>
<dbReference type="InterPro" id="IPR012337">
    <property type="entry name" value="RNaseH-like_sf"/>
</dbReference>
<dbReference type="FunFam" id="3.30.1490.100:FF:000001">
    <property type="entry name" value="DNA repair protein REV1"/>
    <property type="match status" value="1"/>
</dbReference>
<keyword evidence="7" id="KW-0479">Metal-binding</keyword>
<dbReference type="InterPro" id="IPR036420">
    <property type="entry name" value="BRCT_dom_sf"/>
</dbReference>
<feature type="region of interest" description="Disordered" evidence="13">
    <location>
        <begin position="1833"/>
        <end position="1945"/>
    </location>
</feature>
<dbReference type="Pfam" id="PF11799">
    <property type="entry name" value="IMS_C"/>
    <property type="match status" value="1"/>
</dbReference>
<evidence type="ECO:0000256" key="9">
    <source>
        <dbReference type="ARBA" id="ARBA00022842"/>
    </source>
</evidence>
<dbReference type="InterPro" id="IPR008906">
    <property type="entry name" value="HATC_C_dom"/>
</dbReference>
<keyword evidence="10" id="KW-0238">DNA-binding</keyword>
<feature type="compositionally biased region" description="Basic residues" evidence="13">
    <location>
        <begin position="1054"/>
        <end position="1064"/>
    </location>
</feature>
<gene>
    <name evidence="16" type="ORF">HOLleu_38769</name>
</gene>
<organism evidence="16 17">
    <name type="scientific">Holothuria leucospilota</name>
    <name type="common">Black long sea cucumber</name>
    <name type="synonym">Mertensiothuria leucospilota</name>
    <dbReference type="NCBI Taxonomy" id="206669"/>
    <lineage>
        <taxon>Eukaryota</taxon>
        <taxon>Metazoa</taxon>
        <taxon>Echinodermata</taxon>
        <taxon>Eleutherozoa</taxon>
        <taxon>Echinozoa</taxon>
        <taxon>Holothuroidea</taxon>
        <taxon>Aspidochirotacea</taxon>
        <taxon>Aspidochirotida</taxon>
        <taxon>Holothuriidae</taxon>
        <taxon>Holothuria</taxon>
    </lineage>
</organism>
<dbReference type="GO" id="GO:0042276">
    <property type="term" value="P:error-prone translesion synthesis"/>
    <property type="evidence" value="ECO:0007669"/>
    <property type="project" value="TreeGrafter"/>
</dbReference>
<dbReference type="EMBL" id="JAIZAY010000021">
    <property type="protein sequence ID" value="KAJ8021531.1"/>
    <property type="molecule type" value="Genomic_DNA"/>
</dbReference>
<feature type="compositionally biased region" description="Basic and acidic residues" evidence="13">
    <location>
        <begin position="1892"/>
        <end position="1914"/>
    </location>
</feature>